<name>A0A6A6VN26_9PLEO</name>
<evidence type="ECO:0000313" key="3">
    <source>
        <dbReference type="Proteomes" id="UP000799440"/>
    </source>
</evidence>
<reference evidence="2" key="1">
    <citation type="journal article" date="2020" name="Stud. Mycol.">
        <title>101 Dothideomycetes genomes: a test case for predicting lifestyles and emergence of pathogens.</title>
        <authorList>
            <person name="Haridas S."/>
            <person name="Albert R."/>
            <person name="Binder M."/>
            <person name="Bloem J."/>
            <person name="Labutti K."/>
            <person name="Salamov A."/>
            <person name="Andreopoulos B."/>
            <person name="Baker S."/>
            <person name="Barry K."/>
            <person name="Bills G."/>
            <person name="Bluhm B."/>
            <person name="Cannon C."/>
            <person name="Castanera R."/>
            <person name="Culley D."/>
            <person name="Daum C."/>
            <person name="Ezra D."/>
            <person name="Gonzalez J."/>
            <person name="Henrissat B."/>
            <person name="Kuo A."/>
            <person name="Liang C."/>
            <person name="Lipzen A."/>
            <person name="Lutzoni F."/>
            <person name="Magnuson J."/>
            <person name="Mondo S."/>
            <person name="Nolan M."/>
            <person name="Ohm R."/>
            <person name="Pangilinan J."/>
            <person name="Park H.-J."/>
            <person name="Ramirez L."/>
            <person name="Alfaro M."/>
            <person name="Sun H."/>
            <person name="Tritt A."/>
            <person name="Yoshinaga Y."/>
            <person name="Zwiers L.-H."/>
            <person name="Turgeon B."/>
            <person name="Goodwin S."/>
            <person name="Spatafora J."/>
            <person name="Crous P."/>
            <person name="Grigoriev I."/>
        </authorList>
    </citation>
    <scope>NUCLEOTIDE SEQUENCE</scope>
    <source>
        <strain evidence="2">CBS 119925</strain>
    </source>
</reference>
<gene>
    <name evidence="2" type="ORF">M011DRAFT_474441</name>
</gene>
<feature type="region of interest" description="Disordered" evidence="1">
    <location>
        <begin position="230"/>
        <end position="282"/>
    </location>
</feature>
<evidence type="ECO:0000256" key="1">
    <source>
        <dbReference type="SAM" id="MobiDB-lite"/>
    </source>
</evidence>
<feature type="compositionally biased region" description="Polar residues" evidence="1">
    <location>
        <begin position="245"/>
        <end position="274"/>
    </location>
</feature>
<evidence type="ECO:0000313" key="2">
    <source>
        <dbReference type="EMBL" id="KAF2750960.1"/>
    </source>
</evidence>
<accession>A0A6A6VN26</accession>
<feature type="region of interest" description="Disordered" evidence="1">
    <location>
        <begin position="38"/>
        <end position="58"/>
    </location>
</feature>
<dbReference type="AlphaFoldDB" id="A0A6A6VN26"/>
<dbReference type="EMBL" id="MU006563">
    <property type="protein sequence ID" value="KAF2750960.1"/>
    <property type="molecule type" value="Genomic_DNA"/>
</dbReference>
<sequence length="376" mass="41410">MCVAYQALQAEGDLREHKNLLQLQSLQEQNKRLADRLKDSEAELEESRARAKDSEDRYSQLRANANDTEKRLSEELAKRKLALQNRQATIHTLQREIDDLEKAAETFLSNRRSKRPRLEKHELQSPGKPAKTSEQNCEVTSILTPVRKTRTVMESITHSPFGPASNKDPLLTPAVVNHITPAVEQRPIMPNLSATASYSNRTLSASYSSSPPHQRAGISTVDVTRASESPLTAGPIATGSHRNDSSQPNHAHGLNGNNFSSGRASPANNQSTPLSVPGDLCAAREGDIPRNITSIPQLTISGAHPRPFTPGVPKIPFPQSFLVLIDGYDEYKPFSSFPLGNAEKFQKIFAAAAGSNAIHQRKFSYMCENVSRCEEN</sequence>
<protein>
    <submittedName>
        <fullName evidence="2">Uncharacterized protein</fullName>
    </submittedName>
</protein>
<proteinExistence type="predicted"/>
<feature type="region of interest" description="Disordered" evidence="1">
    <location>
        <begin position="108"/>
        <end position="137"/>
    </location>
</feature>
<keyword evidence="3" id="KW-1185">Reference proteome</keyword>
<organism evidence="2 3">
    <name type="scientific">Sporormia fimetaria CBS 119925</name>
    <dbReference type="NCBI Taxonomy" id="1340428"/>
    <lineage>
        <taxon>Eukaryota</taxon>
        <taxon>Fungi</taxon>
        <taxon>Dikarya</taxon>
        <taxon>Ascomycota</taxon>
        <taxon>Pezizomycotina</taxon>
        <taxon>Dothideomycetes</taxon>
        <taxon>Pleosporomycetidae</taxon>
        <taxon>Pleosporales</taxon>
        <taxon>Sporormiaceae</taxon>
        <taxon>Sporormia</taxon>
    </lineage>
</organism>
<dbReference type="Proteomes" id="UP000799440">
    <property type="component" value="Unassembled WGS sequence"/>
</dbReference>